<gene>
    <name evidence="7" type="ORF">ENW11_03355</name>
</gene>
<reference evidence="7" key="1">
    <citation type="journal article" date="2020" name="mSystems">
        <title>Genome- and Community-Level Interaction Insights into Carbon Utilization and Element Cycling Functions of Hydrothermarchaeota in Hydrothermal Sediment.</title>
        <authorList>
            <person name="Zhou Z."/>
            <person name="Liu Y."/>
            <person name="Xu W."/>
            <person name="Pan J."/>
            <person name="Luo Z.H."/>
            <person name="Li M."/>
        </authorList>
    </citation>
    <scope>NUCLEOTIDE SEQUENCE [LARGE SCALE GENOMIC DNA]</scope>
    <source>
        <strain evidence="7">SpSt-82</strain>
    </source>
</reference>
<sequence>MLKIGIVVFMLVAAFYTVTRKRPLEAIFGRTILGTLAVALYAACKAPDVALAEGLLGVALSTFVYITAFKSLGRIRIGCLVSQDAASREIQNLLEQYARAKGYEVELVNYQAIQKATEALEEGYLDLIYSTAFPLSRPDLEVLPIKGKTEAVLILPKKSDLMKLFQAFSCNTGEEEV</sequence>
<dbReference type="Pfam" id="PF13244">
    <property type="entry name" value="MbhD"/>
    <property type="match status" value="1"/>
</dbReference>
<organism evidence="7">
    <name type="scientific">Candidatus Caldatribacterium saccharofermentans</name>
    <dbReference type="NCBI Taxonomy" id="1454753"/>
    <lineage>
        <taxon>Bacteria</taxon>
        <taxon>Pseudomonadati</taxon>
        <taxon>Atribacterota</taxon>
        <taxon>Atribacteria</taxon>
        <taxon>Atribacterales</taxon>
        <taxon>Candidatus Caldatribacteriaceae</taxon>
        <taxon>Candidatus Caldatribacterium</taxon>
    </lineage>
</organism>
<evidence type="ECO:0000313" key="7">
    <source>
        <dbReference type="EMBL" id="HGY38833.1"/>
    </source>
</evidence>
<keyword evidence="5" id="KW-0472">Membrane</keyword>
<keyword evidence="2" id="KW-1003">Cell membrane</keyword>
<evidence type="ECO:0000256" key="1">
    <source>
        <dbReference type="ARBA" id="ARBA00004651"/>
    </source>
</evidence>
<dbReference type="GO" id="GO:0005886">
    <property type="term" value="C:plasma membrane"/>
    <property type="evidence" value="ECO:0007669"/>
    <property type="project" value="UniProtKB-SubCell"/>
</dbReference>
<dbReference type="RefSeq" id="WP_017873483.1">
    <property type="nucleotide sequence ID" value="NZ_CP187957.1"/>
</dbReference>
<evidence type="ECO:0000256" key="2">
    <source>
        <dbReference type="ARBA" id="ARBA00022475"/>
    </source>
</evidence>
<evidence type="ECO:0000256" key="4">
    <source>
        <dbReference type="ARBA" id="ARBA00022989"/>
    </source>
</evidence>
<keyword evidence="4" id="KW-1133">Transmembrane helix</keyword>
<protein>
    <submittedName>
        <fullName evidence="7">DUF4040 domain-containing protein</fullName>
    </submittedName>
</protein>
<accession>A0A7V4THY2</accession>
<comment type="subcellular location">
    <subcellularLocation>
        <location evidence="1">Cell membrane</location>
        <topology evidence="1">Multi-pass membrane protein</topology>
    </subcellularLocation>
</comment>
<dbReference type="AlphaFoldDB" id="A0A7V4THY2"/>
<dbReference type="EMBL" id="DTIY01000022">
    <property type="protein sequence ID" value="HGY38833.1"/>
    <property type="molecule type" value="Genomic_DNA"/>
</dbReference>
<evidence type="ECO:0000256" key="3">
    <source>
        <dbReference type="ARBA" id="ARBA00022692"/>
    </source>
</evidence>
<feature type="domain" description="MrpA C-terminal/MbhD" evidence="6">
    <location>
        <begin position="8"/>
        <end position="74"/>
    </location>
</feature>
<proteinExistence type="predicted"/>
<dbReference type="InterPro" id="IPR025383">
    <property type="entry name" value="MrpA_C/MbhD"/>
</dbReference>
<comment type="caution">
    <text evidence="7">The sequence shown here is derived from an EMBL/GenBank/DDBJ whole genome shotgun (WGS) entry which is preliminary data.</text>
</comment>
<evidence type="ECO:0000259" key="6">
    <source>
        <dbReference type="Pfam" id="PF13244"/>
    </source>
</evidence>
<evidence type="ECO:0000256" key="5">
    <source>
        <dbReference type="ARBA" id="ARBA00023136"/>
    </source>
</evidence>
<keyword evidence="3" id="KW-0812">Transmembrane</keyword>
<name>A0A7V4THY2_9BACT</name>